<dbReference type="InterPro" id="IPR000926">
    <property type="entry name" value="RibA"/>
</dbReference>
<dbReference type="STRING" id="28181.BEN30_01570"/>
<evidence type="ECO:0000256" key="10">
    <source>
        <dbReference type="ARBA" id="ARBA00043932"/>
    </source>
</evidence>
<comment type="cofactor">
    <cofactor evidence="12">
        <name>Zn(2+)</name>
        <dbReference type="ChEBI" id="CHEBI:29105"/>
    </cofactor>
    <text evidence="12">Binds 1 zinc ion per subunit.</text>
</comment>
<evidence type="ECO:0000256" key="4">
    <source>
        <dbReference type="ARBA" id="ARBA00022619"/>
    </source>
</evidence>
<dbReference type="EMBL" id="MCGG01000078">
    <property type="protein sequence ID" value="OEJ64113.1"/>
    <property type="molecule type" value="Genomic_DNA"/>
</dbReference>
<feature type="binding site" evidence="12">
    <location>
        <position position="346"/>
    </location>
    <ligand>
        <name>GTP</name>
        <dbReference type="ChEBI" id="CHEBI:37565"/>
    </ligand>
</feature>
<evidence type="ECO:0000259" key="13">
    <source>
        <dbReference type="Pfam" id="PF00925"/>
    </source>
</evidence>
<dbReference type="Proteomes" id="UP000095347">
    <property type="component" value="Unassembled WGS sequence"/>
</dbReference>
<feature type="binding site" evidence="12">
    <location>
        <position position="306"/>
    </location>
    <ligand>
        <name>GTP</name>
        <dbReference type="ChEBI" id="CHEBI:37565"/>
    </ligand>
</feature>
<evidence type="ECO:0000256" key="12">
    <source>
        <dbReference type="HAMAP-Rule" id="MF_00179"/>
    </source>
</evidence>
<feature type="binding site" evidence="12">
    <location>
        <position position="262"/>
    </location>
    <ligand>
        <name>GTP</name>
        <dbReference type="ChEBI" id="CHEBI:37565"/>
    </ligand>
</feature>
<gene>
    <name evidence="12" type="primary">ribA</name>
    <name evidence="14" type="ORF">BEN30_01570</name>
</gene>
<comment type="caution">
    <text evidence="14">The sequence shown here is derived from an EMBL/GenBank/DDBJ whole genome shotgun (WGS) entry which is preliminary data.</text>
</comment>
<dbReference type="GO" id="GO:0003935">
    <property type="term" value="F:GTP cyclohydrolase II activity"/>
    <property type="evidence" value="ECO:0007669"/>
    <property type="project" value="UniProtKB-UniRule"/>
</dbReference>
<evidence type="ECO:0000256" key="7">
    <source>
        <dbReference type="ARBA" id="ARBA00022801"/>
    </source>
</evidence>
<comment type="similarity">
    <text evidence="3">In the C-terminal section; belongs to the GTP cyclohydrolase II family.</text>
</comment>
<evidence type="ECO:0000256" key="5">
    <source>
        <dbReference type="ARBA" id="ARBA00022723"/>
    </source>
</evidence>
<feature type="binding site" evidence="12">
    <location>
        <position position="257"/>
    </location>
    <ligand>
        <name>Zn(2+)</name>
        <dbReference type="ChEBI" id="CHEBI:29105"/>
        <note>catalytic</note>
    </ligand>
</feature>
<comment type="pathway">
    <text evidence="1 12">Cofactor biosynthesis; riboflavin biosynthesis; 5-amino-6-(D-ribitylamino)uracil from GTP: step 1/4.</text>
</comment>
<dbReference type="SUPFAM" id="SSF142695">
    <property type="entry name" value="RibA-like"/>
    <property type="match status" value="1"/>
</dbReference>
<dbReference type="PANTHER" id="PTHR21327">
    <property type="entry name" value="GTP CYCLOHYDROLASE II-RELATED"/>
    <property type="match status" value="1"/>
</dbReference>
<dbReference type="Pfam" id="PF00925">
    <property type="entry name" value="GTP_cyclohydro2"/>
    <property type="match status" value="1"/>
</dbReference>
<sequence>MPHRQNLKTMPATREPASLLSVDRAVFELRRGRAVAVSAANGDRALVMAAEGSSPQSLKDLATMAGGAPYLAITRRRAEVLGLSTTAEVKEGGVLALTLTGGLDAEAALHMADPMTDMPKESLERACVSEVGAHGPESAAIGLVKIARLLPAALVAPITMADSADLAGWTSRRNLMLVDAGDIFQYERTAARTLKRVSEARVPLEDAEHTRIIAYRPQDGGLEHLAIVIGEPQTDTPALIRIHSECFTGDLLGSLRCDCGDQLRGAIGAISASGSGVLLYLAQEGRGIGLVNKLRAYTLQDRGLDTLDANEMLGYDADERVYLPAAEILRDLGLLQVKLLTNNPDKVAALSRFGIDVRERITHAFPTNKHNELYLQTKKAKGGHLF</sequence>
<dbReference type="PANTHER" id="PTHR21327:SF18">
    <property type="entry name" value="3,4-DIHYDROXY-2-BUTANONE 4-PHOSPHATE SYNTHASE"/>
    <property type="match status" value="1"/>
</dbReference>
<dbReference type="HAMAP" id="MF_00179">
    <property type="entry name" value="RibA"/>
    <property type="match status" value="1"/>
</dbReference>
<comment type="catalytic activity">
    <reaction evidence="11 12">
        <text>GTP + 4 H2O = 2,5-diamino-6-hydroxy-4-(5-phosphoribosylamino)-pyrimidine + formate + 2 phosphate + 3 H(+)</text>
        <dbReference type="Rhea" id="RHEA:23704"/>
        <dbReference type="ChEBI" id="CHEBI:15377"/>
        <dbReference type="ChEBI" id="CHEBI:15378"/>
        <dbReference type="ChEBI" id="CHEBI:15740"/>
        <dbReference type="ChEBI" id="CHEBI:37565"/>
        <dbReference type="ChEBI" id="CHEBI:43474"/>
        <dbReference type="ChEBI" id="CHEBI:58614"/>
        <dbReference type="EC" id="3.5.4.25"/>
    </reaction>
</comment>
<dbReference type="SUPFAM" id="SSF55821">
    <property type="entry name" value="YrdC/RibB"/>
    <property type="match status" value="1"/>
</dbReference>
<protein>
    <recommendedName>
        <fullName evidence="12">GTP cyclohydrolase-2</fullName>
        <ecNumber evidence="12">3.5.4.25</ecNumber>
    </recommendedName>
    <alternativeName>
        <fullName evidence="12">GTP cyclohydrolase II</fullName>
    </alternativeName>
</protein>
<dbReference type="EC" id="3.5.4.25" evidence="12"/>
<dbReference type="CDD" id="cd00641">
    <property type="entry name" value="GTP_cyclohydro2"/>
    <property type="match status" value="1"/>
</dbReference>
<feature type="binding site" evidence="12">
    <location>
        <position position="259"/>
    </location>
    <ligand>
        <name>Zn(2+)</name>
        <dbReference type="ChEBI" id="CHEBI:29105"/>
        <note>catalytic</note>
    </ligand>
</feature>
<dbReference type="GO" id="GO:0005525">
    <property type="term" value="F:GTP binding"/>
    <property type="evidence" value="ECO:0007669"/>
    <property type="project" value="UniProtKB-KW"/>
</dbReference>
<feature type="binding site" evidence="12">
    <location>
        <begin position="284"/>
        <end position="286"/>
    </location>
    <ligand>
        <name>GTP</name>
        <dbReference type="ChEBI" id="CHEBI:37565"/>
    </ligand>
</feature>
<dbReference type="FunFam" id="3.40.50.10990:FF:000001">
    <property type="entry name" value="Riboflavin biosynthesis protein RibBA"/>
    <property type="match status" value="1"/>
</dbReference>
<dbReference type="Gene3D" id="3.40.50.10990">
    <property type="entry name" value="GTP cyclohydrolase II"/>
    <property type="match status" value="1"/>
</dbReference>
<feature type="active site" description="Nucleophile" evidence="12">
    <location>
        <position position="320"/>
    </location>
</feature>
<keyword evidence="6 12" id="KW-0547">Nucleotide-binding</keyword>
<accession>A0A1E5Q3B2</accession>
<feature type="active site" description="Proton acceptor" evidence="12">
    <location>
        <position position="318"/>
    </location>
</feature>
<name>A0A1E5Q3B2_9PROT</name>
<keyword evidence="9 12" id="KW-0342">GTP-binding</keyword>
<evidence type="ECO:0000256" key="2">
    <source>
        <dbReference type="ARBA" id="ARBA00005520"/>
    </source>
</evidence>
<organism evidence="14 15">
    <name type="scientific">Magnetovibrio blakemorei</name>
    <dbReference type="NCBI Taxonomy" id="28181"/>
    <lineage>
        <taxon>Bacteria</taxon>
        <taxon>Pseudomonadati</taxon>
        <taxon>Pseudomonadota</taxon>
        <taxon>Alphaproteobacteria</taxon>
        <taxon>Rhodospirillales</taxon>
        <taxon>Magnetovibrionaceae</taxon>
        <taxon>Magnetovibrio</taxon>
    </lineage>
</organism>
<dbReference type="GO" id="GO:0008270">
    <property type="term" value="F:zinc ion binding"/>
    <property type="evidence" value="ECO:0007669"/>
    <property type="project" value="UniProtKB-UniRule"/>
</dbReference>
<dbReference type="RefSeq" id="WP_069959460.1">
    <property type="nucleotide sequence ID" value="NZ_MCGG01000078.1"/>
</dbReference>
<dbReference type="NCBIfam" id="TIGR00505">
    <property type="entry name" value="ribA"/>
    <property type="match status" value="1"/>
</dbReference>
<keyword evidence="15" id="KW-1185">Reference proteome</keyword>
<keyword evidence="5 12" id="KW-0479">Metal-binding</keyword>
<evidence type="ECO:0000256" key="8">
    <source>
        <dbReference type="ARBA" id="ARBA00022833"/>
    </source>
</evidence>
<feature type="domain" description="GTP cyclohydrolase II" evidence="13">
    <location>
        <begin position="196"/>
        <end position="361"/>
    </location>
</feature>
<dbReference type="InterPro" id="IPR017945">
    <property type="entry name" value="DHBP_synth_RibB-like_a/b_dom"/>
</dbReference>
<keyword evidence="8 12" id="KW-0862">Zinc</keyword>
<evidence type="ECO:0000256" key="6">
    <source>
        <dbReference type="ARBA" id="ARBA00022741"/>
    </source>
</evidence>
<keyword evidence="4 12" id="KW-0686">Riboflavin biosynthesis</keyword>
<dbReference type="GO" id="GO:0009231">
    <property type="term" value="P:riboflavin biosynthetic process"/>
    <property type="evidence" value="ECO:0007669"/>
    <property type="project" value="UniProtKB-UniRule"/>
</dbReference>
<reference evidence="15" key="1">
    <citation type="submission" date="2016-07" db="EMBL/GenBank/DDBJ databases">
        <authorList>
            <person name="Florea S."/>
            <person name="Webb J.S."/>
            <person name="Jaromczyk J."/>
            <person name="Schardl C.L."/>
        </authorList>
    </citation>
    <scope>NUCLEOTIDE SEQUENCE [LARGE SCALE GENOMIC DNA]</scope>
    <source>
        <strain evidence="15">MV-1</strain>
    </source>
</reference>
<comment type="similarity">
    <text evidence="12">Belongs to the GTP cyclohydrolase II family.</text>
</comment>
<dbReference type="OrthoDB" id="9793111at2"/>
<proteinExistence type="inferred from homology"/>
<evidence type="ECO:0000256" key="1">
    <source>
        <dbReference type="ARBA" id="ARBA00004853"/>
    </source>
</evidence>
<feature type="binding site" evidence="12">
    <location>
        <begin position="241"/>
        <end position="245"/>
    </location>
    <ligand>
        <name>GTP</name>
        <dbReference type="ChEBI" id="CHEBI:37565"/>
    </ligand>
</feature>
<dbReference type="NCBIfam" id="NF001591">
    <property type="entry name" value="PRK00393.1"/>
    <property type="match status" value="1"/>
</dbReference>
<evidence type="ECO:0000313" key="14">
    <source>
        <dbReference type="EMBL" id="OEJ64113.1"/>
    </source>
</evidence>
<evidence type="ECO:0000256" key="9">
    <source>
        <dbReference type="ARBA" id="ARBA00023134"/>
    </source>
</evidence>
<dbReference type="InterPro" id="IPR036144">
    <property type="entry name" value="RibA-like_sf"/>
</dbReference>
<keyword evidence="7 12" id="KW-0378">Hydrolase</keyword>
<dbReference type="PIRSF" id="PIRSF001259">
    <property type="entry name" value="RibA"/>
    <property type="match status" value="1"/>
</dbReference>
<dbReference type="AlphaFoldDB" id="A0A1E5Q3B2"/>
<dbReference type="Gene3D" id="3.90.870.10">
    <property type="entry name" value="DHBP synthase"/>
    <property type="match status" value="1"/>
</dbReference>
<dbReference type="InterPro" id="IPR032677">
    <property type="entry name" value="GTP_cyclohydro_II"/>
</dbReference>
<dbReference type="UniPathway" id="UPA00275">
    <property type="reaction ID" value="UER00400"/>
</dbReference>
<evidence type="ECO:0000313" key="15">
    <source>
        <dbReference type="Proteomes" id="UP000095347"/>
    </source>
</evidence>
<comment type="similarity">
    <text evidence="2">In the N-terminal section; belongs to the DHBP synthase family.</text>
</comment>
<dbReference type="GO" id="GO:0005829">
    <property type="term" value="C:cytosol"/>
    <property type="evidence" value="ECO:0007669"/>
    <property type="project" value="TreeGrafter"/>
</dbReference>
<evidence type="ECO:0000256" key="11">
    <source>
        <dbReference type="ARBA" id="ARBA00049295"/>
    </source>
</evidence>
<evidence type="ECO:0000256" key="3">
    <source>
        <dbReference type="ARBA" id="ARBA00008976"/>
    </source>
</evidence>
<comment type="function">
    <text evidence="10 12">Catalyzes the conversion of GTP to 2,5-diamino-6-ribosylamino-4(3H)-pyrimidinone 5'-phosphate (DARP), formate and pyrophosphate.</text>
</comment>
<feature type="binding site" evidence="12">
    <location>
        <position position="341"/>
    </location>
    <ligand>
        <name>GTP</name>
        <dbReference type="ChEBI" id="CHEBI:37565"/>
    </ligand>
</feature>
<feature type="binding site" evidence="12">
    <location>
        <position position="246"/>
    </location>
    <ligand>
        <name>Zn(2+)</name>
        <dbReference type="ChEBI" id="CHEBI:29105"/>
        <note>catalytic</note>
    </ligand>
</feature>